<comment type="caution">
    <text evidence="9">The sequence shown here is derived from an EMBL/GenBank/DDBJ whole genome shotgun (WGS) entry which is preliminary data.</text>
</comment>
<evidence type="ECO:0000259" key="8">
    <source>
        <dbReference type="PROSITE" id="PS51007"/>
    </source>
</evidence>
<feature type="signal peptide" evidence="7">
    <location>
        <begin position="1"/>
        <end position="20"/>
    </location>
</feature>
<dbReference type="EMBL" id="JAUFPN010000176">
    <property type="protein sequence ID" value="MDN3566485.1"/>
    <property type="molecule type" value="Genomic_DNA"/>
</dbReference>
<sequence>MPRAPLIAALLLGTALPAAAQDAEAGQRVFNQCRACHSINAGGRNGVGPNLHGILDRKAGTAEGFRYSASLREKAAGGLVWDEATLRAYIANPKAVVPAGSMSFPGLRNEQQLGDLIAYLKSNS</sequence>
<dbReference type="PANTHER" id="PTHR11961">
    <property type="entry name" value="CYTOCHROME C"/>
    <property type="match status" value="1"/>
</dbReference>
<name>A0ABT8A9W1_9PROT</name>
<dbReference type="Gene3D" id="1.10.760.10">
    <property type="entry name" value="Cytochrome c-like domain"/>
    <property type="match status" value="1"/>
</dbReference>
<organism evidence="9 10">
    <name type="scientific">Paeniroseomonas aquatica</name>
    <dbReference type="NCBI Taxonomy" id="373043"/>
    <lineage>
        <taxon>Bacteria</taxon>
        <taxon>Pseudomonadati</taxon>
        <taxon>Pseudomonadota</taxon>
        <taxon>Alphaproteobacteria</taxon>
        <taxon>Acetobacterales</taxon>
        <taxon>Acetobacteraceae</taxon>
        <taxon>Paeniroseomonas</taxon>
    </lineage>
</organism>
<evidence type="ECO:0000256" key="1">
    <source>
        <dbReference type="ARBA" id="ARBA00022448"/>
    </source>
</evidence>
<keyword evidence="4" id="KW-0249">Electron transport</keyword>
<evidence type="ECO:0000256" key="7">
    <source>
        <dbReference type="SAM" id="SignalP"/>
    </source>
</evidence>
<feature type="chain" id="PRO_5046823547" evidence="7">
    <location>
        <begin position="21"/>
        <end position="124"/>
    </location>
</feature>
<keyword evidence="7" id="KW-0732">Signal</keyword>
<proteinExistence type="predicted"/>
<dbReference type="PROSITE" id="PS51007">
    <property type="entry name" value="CYTC"/>
    <property type="match status" value="1"/>
</dbReference>
<dbReference type="Pfam" id="PF00034">
    <property type="entry name" value="Cytochrom_C"/>
    <property type="match status" value="1"/>
</dbReference>
<dbReference type="PRINTS" id="PR00604">
    <property type="entry name" value="CYTCHRMECIAB"/>
</dbReference>
<evidence type="ECO:0000256" key="3">
    <source>
        <dbReference type="ARBA" id="ARBA00022723"/>
    </source>
</evidence>
<dbReference type="SUPFAM" id="SSF46626">
    <property type="entry name" value="Cytochrome c"/>
    <property type="match status" value="1"/>
</dbReference>
<dbReference type="InterPro" id="IPR009056">
    <property type="entry name" value="Cyt_c-like_dom"/>
</dbReference>
<dbReference type="InterPro" id="IPR036909">
    <property type="entry name" value="Cyt_c-like_dom_sf"/>
</dbReference>
<keyword evidence="2 6" id="KW-0349">Heme</keyword>
<dbReference type="InterPro" id="IPR002327">
    <property type="entry name" value="Cyt_c_1A/1B"/>
</dbReference>
<evidence type="ECO:0000313" key="10">
    <source>
        <dbReference type="Proteomes" id="UP001529369"/>
    </source>
</evidence>
<evidence type="ECO:0000256" key="4">
    <source>
        <dbReference type="ARBA" id="ARBA00022982"/>
    </source>
</evidence>
<protein>
    <submittedName>
        <fullName evidence="9">Cytochrome c family protein</fullName>
    </submittedName>
</protein>
<evidence type="ECO:0000256" key="2">
    <source>
        <dbReference type="ARBA" id="ARBA00022617"/>
    </source>
</evidence>
<gene>
    <name evidence="9" type="ORF">QWZ14_19100</name>
</gene>
<feature type="domain" description="Cytochrome c" evidence="8">
    <location>
        <begin position="21"/>
        <end position="124"/>
    </location>
</feature>
<reference evidence="10" key="1">
    <citation type="journal article" date="2019" name="Int. J. Syst. Evol. Microbiol.">
        <title>The Global Catalogue of Microorganisms (GCM) 10K type strain sequencing project: providing services to taxonomists for standard genome sequencing and annotation.</title>
        <authorList>
            <consortium name="The Broad Institute Genomics Platform"/>
            <consortium name="The Broad Institute Genome Sequencing Center for Infectious Disease"/>
            <person name="Wu L."/>
            <person name="Ma J."/>
        </authorList>
    </citation>
    <scope>NUCLEOTIDE SEQUENCE [LARGE SCALE GENOMIC DNA]</scope>
    <source>
        <strain evidence="10">CECT 7131</strain>
    </source>
</reference>
<evidence type="ECO:0000313" key="9">
    <source>
        <dbReference type="EMBL" id="MDN3566485.1"/>
    </source>
</evidence>
<dbReference type="Proteomes" id="UP001529369">
    <property type="component" value="Unassembled WGS sequence"/>
</dbReference>
<keyword evidence="3 6" id="KW-0479">Metal-binding</keyword>
<keyword evidence="5 6" id="KW-0408">Iron</keyword>
<dbReference type="RefSeq" id="WP_290318410.1">
    <property type="nucleotide sequence ID" value="NZ_JAUFPN010000176.1"/>
</dbReference>
<evidence type="ECO:0000256" key="5">
    <source>
        <dbReference type="ARBA" id="ARBA00023004"/>
    </source>
</evidence>
<keyword evidence="10" id="KW-1185">Reference proteome</keyword>
<evidence type="ECO:0000256" key="6">
    <source>
        <dbReference type="PROSITE-ProRule" id="PRU00433"/>
    </source>
</evidence>
<accession>A0ABT8A9W1</accession>
<keyword evidence="1" id="KW-0813">Transport</keyword>